<gene>
    <name evidence="2" type="ORF">CMV30_13295</name>
</gene>
<proteinExistence type="predicted"/>
<reference evidence="2 3" key="1">
    <citation type="submission" date="2017-09" db="EMBL/GenBank/DDBJ databases">
        <title>Complete genome sequence of Verrucomicrobial strain HZ-65, isolated from freshwater.</title>
        <authorList>
            <person name="Choi A."/>
        </authorList>
    </citation>
    <scope>NUCLEOTIDE SEQUENCE [LARGE SCALE GENOMIC DNA]</scope>
    <source>
        <strain evidence="2 3">HZ-65</strain>
    </source>
</reference>
<feature type="compositionally biased region" description="Low complexity" evidence="1">
    <location>
        <begin position="46"/>
        <end position="56"/>
    </location>
</feature>
<organism evidence="2 3">
    <name type="scientific">Nibricoccus aquaticus</name>
    <dbReference type="NCBI Taxonomy" id="2576891"/>
    <lineage>
        <taxon>Bacteria</taxon>
        <taxon>Pseudomonadati</taxon>
        <taxon>Verrucomicrobiota</taxon>
        <taxon>Opitutia</taxon>
        <taxon>Opitutales</taxon>
        <taxon>Opitutaceae</taxon>
        <taxon>Nibricoccus</taxon>
    </lineage>
</organism>
<dbReference type="Gene3D" id="1.10.620.20">
    <property type="entry name" value="Ribonucleotide Reductase, subunit A"/>
    <property type="match status" value="1"/>
</dbReference>
<evidence type="ECO:0000313" key="3">
    <source>
        <dbReference type="Proteomes" id="UP000217265"/>
    </source>
</evidence>
<dbReference type="KEGG" id="vbh:CMV30_13295"/>
<evidence type="ECO:0000313" key="2">
    <source>
        <dbReference type="EMBL" id="ATC64863.1"/>
    </source>
</evidence>
<dbReference type="Proteomes" id="UP000217265">
    <property type="component" value="Chromosome"/>
</dbReference>
<feature type="compositionally biased region" description="Basic and acidic residues" evidence="1">
    <location>
        <begin position="57"/>
        <end position="67"/>
    </location>
</feature>
<protein>
    <recommendedName>
        <fullName evidence="4">TRASH domain-containing protein</fullName>
    </recommendedName>
</protein>
<name>A0A290Q8U7_9BACT</name>
<dbReference type="InterPro" id="IPR012348">
    <property type="entry name" value="RNR-like"/>
</dbReference>
<dbReference type="EMBL" id="CP023344">
    <property type="protein sequence ID" value="ATC64863.1"/>
    <property type="molecule type" value="Genomic_DNA"/>
</dbReference>
<evidence type="ECO:0000256" key="1">
    <source>
        <dbReference type="SAM" id="MobiDB-lite"/>
    </source>
</evidence>
<feature type="region of interest" description="Disordered" evidence="1">
    <location>
        <begin position="46"/>
        <end position="68"/>
    </location>
</feature>
<keyword evidence="3" id="KW-1185">Reference proteome</keyword>
<evidence type="ECO:0008006" key="4">
    <source>
        <dbReference type="Google" id="ProtNLM"/>
    </source>
</evidence>
<accession>A0A290Q8U7</accession>
<sequence>MERARASAFVSEEPGYFSTMKIKKAFLLTALLFAVVSSGGGTTSFAADSAAGSAAAPEEKKPAKEAPKPYPLDVCIVTDNDLGSMGEETSMVYEGQTIKFCCAPCERKFLKNPAKYLEKLAPEKRK</sequence>
<dbReference type="GO" id="GO:0016491">
    <property type="term" value="F:oxidoreductase activity"/>
    <property type="evidence" value="ECO:0007669"/>
    <property type="project" value="InterPro"/>
</dbReference>
<dbReference type="AlphaFoldDB" id="A0A290Q8U7"/>